<dbReference type="GO" id="GO:0012505">
    <property type="term" value="C:endomembrane system"/>
    <property type="evidence" value="ECO:0007669"/>
    <property type="project" value="UniProtKB-SubCell"/>
</dbReference>
<name>A0A1H6CB08_9GAMM</name>
<evidence type="ECO:0000256" key="3">
    <source>
        <dbReference type="ARBA" id="ARBA00022475"/>
    </source>
</evidence>
<accession>A0A1H6CB08</accession>
<dbReference type="InterPro" id="IPR001516">
    <property type="entry name" value="Proton_antipo_N"/>
</dbReference>
<feature type="transmembrane region" description="Helical" evidence="7">
    <location>
        <begin position="62"/>
        <end position="82"/>
    </location>
</feature>
<keyword evidence="12" id="KW-1185">Reference proteome</keyword>
<feature type="transmembrane region" description="Helical" evidence="7">
    <location>
        <begin position="400"/>
        <end position="423"/>
    </location>
</feature>
<feature type="transmembrane region" description="Helical" evidence="7">
    <location>
        <begin position="182"/>
        <end position="205"/>
    </location>
</feature>
<evidence type="ECO:0000256" key="7">
    <source>
        <dbReference type="HAMAP-Rule" id="MF_00862"/>
    </source>
</evidence>
<evidence type="ECO:0000313" key="12">
    <source>
        <dbReference type="Proteomes" id="UP000236745"/>
    </source>
</evidence>
<feature type="transmembrane region" description="Helical" evidence="7">
    <location>
        <begin position="371"/>
        <end position="393"/>
    </location>
</feature>
<feature type="domain" description="NADH:quinone oxidoreductase/Mrp antiporter transmembrane" evidence="9">
    <location>
        <begin position="111"/>
        <end position="333"/>
    </location>
</feature>
<feature type="domain" description="NADH-Ubiquinone oxidoreductase (complex I) chain 5 N-terminal" evidence="10">
    <location>
        <begin position="57"/>
        <end position="94"/>
    </location>
</feature>
<reference evidence="11 12" key="1">
    <citation type="submission" date="2016-10" db="EMBL/GenBank/DDBJ databases">
        <authorList>
            <person name="de Groot N.N."/>
        </authorList>
    </citation>
    <scope>NUCLEOTIDE SEQUENCE [LARGE SCALE GENOMIC DNA]</scope>
    <source>
        <strain evidence="11 12">DSM 22012</strain>
    </source>
</reference>
<evidence type="ECO:0000256" key="8">
    <source>
        <dbReference type="RuleBase" id="RU000320"/>
    </source>
</evidence>
<feature type="transmembrane region" description="Helical" evidence="7">
    <location>
        <begin position="94"/>
        <end position="111"/>
    </location>
</feature>
<evidence type="ECO:0000313" key="11">
    <source>
        <dbReference type="EMBL" id="SEG70160.1"/>
    </source>
</evidence>
<protein>
    <recommendedName>
        <fullName evidence="7">Probable inorganic carbon transporter subunit DabB</fullName>
    </recommendedName>
</protein>
<feature type="transmembrane region" description="Helical" evidence="7">
    <location>
        <begin position="226"/>
        <end position="245"/>
    </location>
</feature>
<dbReference type="GO" id="GO:0042773">
    <property type="term" value="P:ATP synthesis coupled electron transport"/>
    <property type="evidence" value="ECO:0007669"/>
    <property type="project" value="InterPro"/>
</dbReference>
<evidence type="ECO:0000256" key="2">
    <source>
        <dbReference type="ARBA" id="ARBA00022448"/>
    </source>
</evidence>
<dbReference type="RefSeq" id="WP_200826814.1">
    <property type="nucleotide sequence ID" value="NZ_FNVQ01000003.1"/>
</dbReference>
<keyword evidence="4 7" id="KW-0812">Transmembrane</keyword>
<dbReference type="InterPro" id="IPR001750">
    <property type="entry name" value="ND/Mrp_TM"/>
</dbReference>
<dbReference type="PANTHER" id="PTHR42829">
    <property type="entry name" value="NADH-UBIQUINONE OXIDOREDUCTASE CHAIN 5"/>
    <property type="match status" value="1"/>
</dbReference>
<keyword evidence="5 7" id="KW-1133">Transmembrane helix</keyword>
<dbReference type="PRINTS" id="PR01434">
    <property type="entry name" value="NADHDHGNASE5"/>
</dbReference>
<dbReference type="InterPro" id="IPR046396">
    <property type="entry name" value="Transporter_DabB"/>
</dbReference>
<dbReference type="GO" id="GO:0005886">
    <property type="term" value="C:plasma membrane"/>
    <property type="evidence" value="ECO:0007669"/>
    <property type="project" value="UniProtKB-SubCell"/>
</dbReference>
<dbReference type="Pfam" id="PF00662">
    <property type="entry name" value="Proton_antipo_N"/>
    <property type="match status" value="1"/>
</dbReference>
<feature type="transmembrane region" description="Helical" evidence="7">
    <location>
        <begin position="346"/>
        <end position="365"/>
    </location>
</feature>
<evidence type="ECO:0000256" key="5">
    <source>
        <dbReference type="ARBA" id="ARBA00022989"/>
    </source>
</evidence>
<feature type="transmembrane region" description="Helical" evidence="7">
    <location>
        <begin position="149"/>
        <end position="170"/>
    </location>
</feature>
<organism evidence="11 12">
    <name type="scientific">Marinobacterium lutimaris</name>
    <dbReference type="NCBI Taxonomy" id="568106"/>
    <lineage>
        <taxon>Bacteria</taxon>
        <taxon>Pseudomonadati</taxon>
        <taxon>Pseudomonadota</taxon>
        <taxon>Gammaproteobacteria</taxon>
        <taxon>Oceanospirillales</taxon>
        <taxon>Oceanospirillaceae</taxon>
        <taxon>Marinobacterium</taxon>
    </lineage>
</organism>
<comment type="similarity">
    <text evidence="7">Belongs to the inorganic carbon transporter (TC 9.A.2) DabB family.</text>
</comment>
<dbReference type="NCBIfam" id="NF006029">
    <property type="entry name" value="PRK08168.1"/>
    <property type="match status" value="1"/>
</dbReference>
<dbReference type="Proteomes" id="UP000236745">
    <property type="component" value="Unassembled WGS sequence"/>
</dbReference>
<sequence length="514" mass="55980">MISALPWLLPLLFGAAFIRSLGAADPWKPARIAANIGLPMTLVAAIAGVVADASGKAEIDGLGLTTALLIAMLAWVIIRFSCRYLQGEPNQRRFVSAMMFTLASVGVLVLSRHLAVIVLAWGATSVGLHFLLTFYGDRKTAQVVAHKKFLVSRMADACLLVALGLIYSVTDSLSLDVIHDELAGWSTLPVSVHAAMVLFALAAILKSAQLPLHGWLIQVMEAPTPVSALLHAGVVNMGGFVMIRLADLLSLAPVAQWLLVIVGSLTAVLAGLVMMTRISIKVRLAWSTCSQMGFMLMEVGLGLYELAMLHLIAHSFYKAYSFLSSGDTVAQVRAHDLYRHTRQPGVFSRMLLALVLSGALVVLSAKTWHWALALELPSVVTLILVLGFAPLLWQAGERSLIAFGRALLQVFALTQLYLVWHLVFAAVVPAAPVESAVLVGWVAVCFIALYLLQAQLQSNPRGALSQRLYPWVYNGFYLDETFTRLTFRFWPVRLNDRQARTRVDHQPANAGGFH</sequence>
<evidence type="ECO:0000256" key="4">
    <source>
        <dbReference type="ARBA" id="ARBA00022692"/>
    </source>
</evidence>
<feature type="transmembrane region" description="Helical" evidence="7">
    <location>
        <begin position="435"/>
        <end position="452"/>
    </location>
</feature>
<keyword evidence="2 7" id="KW-0813">Transport</keyword>
<evidence type="ECO:0000259" key="10">
    <source>
        <dbReference type="Pfam" id="PF00662"/>
    </source>
</evidence>
<dbReference type="Pfam" id="PF00361">
    <property type="entry name" value="Proton_antipo_M"/>
    <property type="match status" value="1"/>
</dbReference>
<keyword evidence="6 7" id="KW-0472">Membrane</keyword>
<dbReference type="PANTHER" id="PTHR42829:SF1">
    <property type="entry name" value="INORGANIC CARBON TRANSPORTER SUBUNIT DABB-RELATED"/>
    <property type="match status" value="1"/>
</dbReference>
<gene>
    <name evidence="7" type="primary">dabB</name>
    <name evidence="11" type="ORF">SAMN05444390_103338</name>
</gene>
<feature type="transmembrane region" description="Helical" evidence="7">
    <location>
        <begin position="257"/>
        <end position="275"/>
    </location>
</feature>
<evidence type="ECO:0000256" key="1">
    <source>
        <dbReference type="ARBA" id="ARBA00004127"/>
    </source>
</evidence>
<dbReference type="GO" id="GO:0015990">
    <property type="term" value="P:electron transport coupled proton transport"/>
    <property type="evidence" value="ECO:0007669"/>
    <property type="project" value="TreeGrafter"/>
</dbReference>
<keyword evidence="3 7" id="KW-1003">Cell membrane</keyword>
<proteinExistence type="inferred from homology"/>
<evidence type="ECO:0000259" key="9">
    <source>
        <dbReference type="Pfam" id="PF00361"/>
    </source>
</evidence>
<comment type="subunit">
    <text evidence="7">Forms a complex with DabA.</text>
</comment>
<comment type="subcellular location">
    <subcellularLocation>
        <location evidence="7">Cell membrane</location>
        <topology evidence="7">Multi-pass membrane protein</topology>
    </subcellularLocation>
    <subcellularLocation>
        <location evidence="1">Endomembrane system</location>
        <topology evidence="1">Multi-pass membrane protein</topology>
    </subcellularLocation>
    <subcellularLocation>
        <location evidence="8">Membrane</location>
        <topology evidence="8">Multi-pass membrane protein</topology>
    </subcellularLocation>
</comment>
<dbReference type="GO" id="GO:0008137">
    <property type="term" value="F:NADH dehydrogenase (ubiquinone) activity"/>
    <property type="evidence" value="ECO:0007669"/>
    <property type="project" value="InterPro"/>
</dbReference>
<feature type="transmembrane region" description="Helical" evidence="7">
    <location>
        <begin position="117"/>
        <end position="137"/>
    </location>
</feature>
<evidence type="ECO:0000256" key="6">
    <source>
        <dbReference type="ARBA" id="ARBA00023136"/>
    </source>
</evidence>
<dbReference type="InterPro" id="IPR003945">
    <property type="entry name" value="NU5C-like"/>
</dbReference>
<comment type="function">
    <text evidence="7">Part of an energy-coupled inorganic carbon pump.</text>
</comment>
<dbReference type="AlphaFoldDB" id="A0A1H6CB08"/>
<dbReference type="HAMAP" id="MF_00862">
    <property type="entry name" value="DabB"/>
    <property type="match status" value="1"/>
</dbReference>
<dbReference type="EMBL" id="FNVQ01000003">
    <property type="protein sequence ID" value="SEG70160.1"/>
    <property type="molecule type" value="Genomic_DNA"/>
</dbReference>
<dbReference type="GO" id="GO:0003954">
    <property type="term" value="F:NADH dehydrogenase activity"/>
    <property type="evidence" value="ECO:0007669"/>
    <property type="project" value="TreeGrafter"/>
</dbReference>